<feature type="transmembrane region" description="Helical" evidence="1">
    <location>
        <begin position="14"/>
        <end position="38"/>
    </location>
</feature>
<protein>
    <submittedName>
        <fullName evidence="2">Uncharacterized protein</fullName>
    </submittedName>
</protein>
<evidence type="ECO:0000256" key="1">
    <source>
        <dbReference type="SAM" id="Phobius"/>
    </source>
</evidence>
<keyword evidence="3" id="KW-1185">Reference proteome</keyword>
<keyword evidence="1" id="KW-0472">Membrane</keyword>
<reference evidence="2" key="1">
    <citation type="submission" date="2023-06" db="EMBL/GenBank/DDBJ databases">
        <authorList>
            <person name="Delattre M."/>
        </authorList>
    </citation>
    <scope>NUCLEOTIDE SEQUENCE</scope>
    <source>
        <strain evidence="2">AF72</strain>
    </source>
</reference>
<dbReference type="Proteomes" id="UP001177023">
    <property type="component" value="Unassembled WGS sequence"/>
</dbReference>
<dbReference type="EMBL" id="CATQJA010002270">
    <property type="protein sequence ID" value="CAJ0570207.1"/>
    <property type="molecule type" value="Genomic_DNA"/>
</dbReference>
<organism evidence="2 3">
    <name type="scientific">Mesorhabditis spiculigera</name>
    <dbReference type="NCBI Taxonomy" id="96644"/>
    <lineage>
        <taxon>Eukaryota</taxon>
        <taxon>Metazoa</taxon>
        <taxon>Ecdysozoa</taxon>
        <taxon>Nematoda</taxon>
        <taxon>Chromadorea</taxon>
        <taxon>Rhabditida</taxon>
        <taxon>Rhabditina</taxon>
        <taxon>Rhabditomorpha</taxon>
        <taxon>Rhabditoidea</taxon>
        <taxon>Rhabditidae</taxon>
        <taxon>Mesorhabditinae</taxon>
        <taxon>Mesorhabditis</taxon>
    </lineage>
</organism>
<evidence type="ECO:0000313" key="3">
    <source>
        <dbReference type="Proteomes" id="UP001177023"/>
    </source>
</evidence>
<keyword evidence="1" id="KW-0812">Transmembrane</keyword>
<proteinExistence type="predicted"/>
<feature type="non-terminal residue" evidence="2">
    <location>
        <position position="1"/>
    </location>
</feature>
<accession>A0AA36G1Z4</accession>
<dbReference type="AlphaFoldDB" id="A0AA36G1Z4"/>
<name>A0AA36G1Z4_9BILA</name>
<keyword evidence="1" id="KW-1133">Transmembrane helix</keyword>
<gene>
    <name evidence="2" type="ORF">MSPICULIGERA_LOCUS8651</name>
</gene>
<sequence length="107" mass="11909">MAISLLEESWMPQWWTNFLLFCVAQHGFVSSIGILLCYTPHRTYVKSLAKTWFPCCRGSPEAIVLGSEYLSTTMNQETARVVAGQQPAHEEAALDDADQGNSNSKIL</sequence>
<comment type="caution">
    <text evidence="2">The sequence shown here is derived from an EMBL/GenBank/DDBJ whole genome shotgun (WGS) entry which is preliminary data.</text>
</comment>
<evidence type="ECO:0000313" key="2">
    <source>
        <dbReference type="EMBL" id="CAJ0570207.1"/>
    </source>
</evidence>